<reference evidence="1" key="1">
    <citation type="submission" date="2012-03" db="EMBL/GenBank/DDBJ databases">
        <title>The genome of cave-isolated P. fluorescens strain R124 demonstrates phenotypic adaptation to the mineral environment.</title>
        <authorList>
            <person name="Barton M.D."/>
            <person name="Petronio M."/>
            <person name="Giarrizzo J.G."/>
            <person name="Bowling B."/>
            <person name="Barton H.A."/>
        </authorList>
    </citation>
    <scope>NUCLEOTIDE SEQUENCE</scope>
    <source>
        <strain evidence="1">R124</strain>
        <plasmid evidence="1">pMP-R124</plasmid>
    </source>
</reference>
<geneLocation type="plasmid" evidence="1 3">
    <name>pMP-R124</name>
</geneLocation>
<protein>
    <submittedName>
        <fullName evidence="1">Uncharacterized protein</fullName>
    </submittedName>
</protein>
<reference evidence="2 3" key="2">
    <citation type="submission" date="2012-08" db="EMBL/GenBank/DDBJ databases">
        <title>The genome of cave-isolated P. fluorescens strain R124 demonstrates phenotypic adaptation to the mineral environment.</title>
        <authorList>
            <person name="Barton M.D."/>
            <person name="Petronio M."/>
            <person name="Giarrizzo J.G."/>
            <person name="Bowling B.V."/>
            <person name="Barton H.A."/>
        </authorList>
    </citation>
    <scope>NUCLEOTIDE SEQUENCE [LARGE SCALE GENOMIC DNA]</scope>
    <source>
        <strain evidence="2 3">R124</strain>
        <plasmid evidence="2 3">pMP-R124</plasmid>
    </source>
</reference>
<dbReference type="RefSeq" id="WP_003229997.1">
    <property type="nucleotide sequence ID" value="NC_022437.1"/>
</dbReference>
<dbReference type="HOGENOM" id="CLU_2737065_0_0_6"/>
<evidence type="ECO:0000313" key="3">
    <source>
        <dbReference type="Proteomes" id="UP000006045"/>
    </source>
</evidence>
<name>K0XA77_PSEFL</name>
<gene>
    <name evidence="1" type="ORF">I1A_000014</name>
</gene>
<dbReference type="EMBL" id="CM001562">
    <property type="protein sequence ID" value="EJZ60935.1"/>
    <property type="molecule type" value="Genomic_DNA"/>
</dbReference>
<evidence type="ECO:0000313" key="1">
    <source>
        <dbReference type="EMBL" id="AFS51690.1"/>
    </source>
</evidence>
<dbReference type="Proteomes" id="UP000006045">
    <property type="component" value="Plasmid pMP-R124"/>
</dbReference>
<sequence>MSTSEKGKFGGPKNTKVVHVGVELFKKLDDGAIDISHQSRRRITPSQVAQYLVVNYLDAAKEKLLKEIKSAEEK</sequence>
<proteinExistence type="predicted"/>
<dbReference type="AlphaFoldDB" id="K0XA77"/>
<accession>K0XA77</accession>
<evidence type="ECO:0000313" key="2">
    <source>
        <dbReference type="EMBL" id="EJZ60935.1"/>
    </source>
</evidence>
<keyword evidence="1" id="KW-0614">Plasmid</keyword>
<dbReference type="EMBL" id="JQ737005">
    <property type="protein sequence ID" value="AFS51690.1"/>
    <property type="molecule type" value="Genomic_DNA"/>
</dbReference>
<organism evidence="1">
    <name type="scientific">Pseudomonas fluorescens R124</name>
    <dbReference type="NCBI Taxonomy" id="743713"/>
    <lineage>
        <taxon>Bacteria</taxon>
        <taxon>Pseudomonadati</taxon>
        <taxon>Pseudomonadota</taxon>
        <taxon>Gammaproteobacteria</taxon>
        <taxon>Pseudomonadales</taxon>
        <taxon>Pseudomonadaceae</taxon>
        <taxon>Pseudomonas</taxon>
    </lineage>
</organism>